<dbReference type="InterPro" id="IPR005829">
    <property type="entry name" value="Sugar_transporter_CS"/>
</dbReference>
<evidence type="ECO:0000256" key="4">
    <source>
        <dbReference type="ARBA" id="ARBA00023136"/>
    </source>
</evidence>
<feature type="region of interest" description="Disordered" evidence="5">
    <location>
        <begin position="490"/>
        <end position="528"/>
    </location>
</feature>
<dbReference type="EMBL" id="KL363228">
    <property type="protein sequence ID" value="KFD52395.1"/>
    <property type="molecule type" value="Genomic_DNA"/>
</dbReference>
<evidence type="ECO:0000313" key="9">
    <source>
        <dbReference type="EMBL" id="KFD69974.1"/>
    </source>
</evidence>
<name>A0A085M599_9BILA</name>
<accession>A0A085M599</accession>
<evidence type="ECO:0000256" key="6">
    <source>
        <dbReference type="SAM" id="Phobius"/>
    </source>
</evidence>
<feature type="transmembrane region" description="Helical" evidence="6">
    <location>
        <begin position="339"/>
        <end position="360"/>
    </location>
</feature>
<dbReference type="PROSITE" id="PS50850">
    <property type="entry name" value="MFS"/>
    <property type="match status" value="1"/>
</dbReference>
<dbReference type="Gene3D" id="1.20.1250.20">
    <property type="entry name" value="MFS general substrate transporter like domains"/>
    <property type="match status" value="1"/>
</dbReference>
<feature type="domain" description="Major facilitator superfamily (MFS) profile" evidence="7">
    <location>
        <begin position="69"/>
        <end position="487"/>
    </location>
</feature>
<comment type="subcellular location">
    <subcellularLocation>
        <location evidence="1">Membrane</location>
        <topology evidence="1">Multi-pass membrane protein</topology>
    </subcellularLocation>
</comment>
<dbReference type="PROSITE" id="PS00216">
    <property type="entry name" value="SUGAR_TRANSPORT_1"/>
    <property type="match status" value="1"/>
</dbReference>
<evidence type="ECO:0000313" key="8">
    <source>
        <dbReference type="EMBL" id="KFD52395.1"/>
    </source>
</evidence>
<dbReference type="InterPro" id="IPR005828">
    <property type="entry name" value="MFS_sugar_transport-like"/>
</dbReference>
<dbReference type="GO" id="GO:0016020">
    <property type="term" value="C:membrane"/>
    <property type="evidence" value="ECO:0007669"/>
    <property type="project" value="UniProtKB-SubCell"/>
</dbReference>
<dbReference type="InterPro" id="IPR020846">
    <property type="entry name" value="MFS_dom"/>
</dbReference>
<keyword evidence="2 6" id="KW-0812">Transmembrane</keyword>
<keyword evidence="3 6" id="KW-1133">Transmembrane helix</keyword>
<feature type="transmembrane region" description="Helical" evidence="6">
    <location>
        <begin position="140"/>
        <end position="157"/>
    </location>
</feature>
<dbReference type="AlphaFoldDB" id="A0A085M599"/>
<feature type="transmembrane region" description="Helical" evidence="6">
    <location>
        <begin position="223"/>
        <end position="242"/>
    </location>
</feature>
<evidence type="ECO:0000256" key="3">
    <source>
        <dbReference type="ARBA" id="ARBA00022989"/>
    </source>
</evidence>
<evidence type="ECO:0000256" key="5">
    <source>
        <dbReference type="SAM" id="MobiDB-lite"/>
    </source>
</evidence>
<organism evidence="8 10">
    <name type="scientific">Trichuris suis</name>
    <name type="common">pig whipworm</name>
    <dbReference type="NCBI Taxonomy" id="68888"/>
    <lineage>
        <taxon>Eukaryota</taxon>
        <taxon>Metazoa</taxon>
        <taxon>Ecdysozoa</taxon>
        <taxon>Nematoda</taxon>
        <taxon>Enoplea</taxon>
        <taxon>Dorylaimia</taxon>
        <taxon>Trichinellida</taxon>
        <taxon>Trichuridae</taxon>
        <taxon>Trichuris</taxon>
    </lineage>
</organism>
<reference evidence="8 10" key="1">
    <citation type="journal article" date="2014" name="Nat. Genet.">
        <title>Genome and transcriptome of the porcine whipworm Trichuris suis.</title>
        <authorList>
            <person name="Jex A.R."/>
            <person name="Nejsum P."/>
            <person name="Schwarz E.M."/>
            <person name="Hu L."/>
            <person name="Young N.D."/>
            <person name="Hall R.S."/>
            <person name="Korhonen P.K."/>
            <person name="Liao S."/>
            <person name="Thamsborg S."/>
            <person name="Xia J."/>
            <person name="Xu P."/>
            <person name="Wang S."/>
            <person name="Scheerlinck J.P."/>
            <person name="Hofmann A."/>
            <person name="Sternberg P.W."/>
            <person name="Wang J."/>
            <person name="Gasser R.B."/>
        </authorList>
    </citation>
    <scope>NUCLEOTIDE SEQUENCE [LARGE SCALE GENOMIC DNA]</scope>
    <source>
        <strain evidence="9">DCEP-RM93F</strain>
        <strain evidence="8">DCEP-RM93M</strain>
    </source>
</reference>
<dbReference type="SUPFAM" id="SSF103473">
    <property type="entry name" value="MFS general substrate transporter"/>
    <property type="match status" value="1"/>
</dbReference>
<gene>
    <name evidence="8" type="ORF">M513_06776</name>
    <name evidence="9" type="ORF">M514_06776</name>
</gene>
<feature type="transmembrane region" description="Helical" evidence="6">
    <location>
        <begin position="196"/>
        <end position="217"/>
    </location>
</feature>
<dbReference type="Pfam" id="PF00083">
    <property type="entry name" value="Sugar_tr"/>
    <property type="match status" value="1"/>
</dbReference>
<evidence type="ECO:0000256" key="2">
    <source>
        <dbReference type="ARBA" id="ARBA00022692"/>
    </source>
</evidence>
<feature type="transmembrane region" description="Helical" evidence="6">
    <location>
        <begin position="402"/>
        <end position="423"/>
    </location>
</feature>
<dbReference type="Proteomes" id="UP000030758">
    <property type="component" value="Unassembled WGS sequence"/>
</dbReference>
<dbReference type="PANTHER" id="PTHR24064">
    <property type="entry name" value="SOLUTE CARRIER FAMILY 22 MEMBER"/>
    <property type="match status" value="1"/>
</dbReference>
<evidence type="ECO:0000313" key="10">
    <source>
        <dbReference type="Proteomes" id="UP000030764"/>
    </source>
</evidence>
<dbReference type="InterPro" id="IPR036259">
    <property type="entry name" value="MFS_trans_sf"/>
</dbReference>
<dbReference type="PROSITE" id="PS00217">
    <property type="entry name" value="SUGAR_TRANSPORT_2"/>
    <property type="match status" value="1"/>
</dbReference>
<dbReference type="GO" id="GO:0022857">
    <property type="term" value="F:transmembrane transporter activity"/>
    <property type="evidence" value="ECO:0007669"/>
    <property type="project" value="InterPro"/>
</dbReference>
<evidence type="ECO:0000256" key="1">
    <source>
        <dbReference type="ARBA" id="ARBA00004141"/>
    </source>
</evidence>
<dbReference type="Proteomes" id="UP000030764">
    <property type="component" value="Unassembled WGS sequence"/>
</dbReference>
<sequence length="528" mass="58937">MPADAKSKLTSEPQDIENTLYCGAYQVAAYTFFQACCFSLAANMAYMLYAGFEPKWTCEMEDASNRSNVSLENQCELFESGRCSNLTWHDVYFYPIVVEWGLICSKRSIIYIMMTIHMVGLLIGAPVIAQMSDSYGRRPAAMFASGGQLIAGVSAGFTQRWEVLATCLFLTGFFGGGLGAIISVYLVENIGQKHRLLLFSVAGFNIGLLYAVLVAFLTQHWRLLIICSNSIGLLAFVVMGLLKETPRWLVQSGKDVEARKAYLRILRVNRRMRHRLNTNEWEAVVEGTKRAVVKKRSFWHLFGSVKLARYTLVMSFSLFSLSSVSTTLLYSLGDLSGNIYLNSTVYSLIRWGIAVAASLIDRCVPSMGRRHIIVTCTFIVVLCHIGLTVCEFLGVVMPKLTVSLVFAAAAATSPIWNSINLVLVELYPTSMRSLAPGFMSIFIRAASGFAPQLLYLARMWKPGPWFVNMILSACFLLAFMMTIPETKGKALPEEESTERKISDGKTMDRRQSLQKVEEEAERSMLITQ</sequence>
<feature type="transmembrane region" description="Helical" evidence="6">
    <location>
        <begin position="435"/>
        <end position="457"/>
    </location>
</feature>
<feature type="transmembrane region" description="Helical" evidence="6">
    <location>
        <begin position="109"/>
        <end position="128"/>
    </location>
</feature>
<keyword evidence="4 6" id="KW-0472">Membrane</keyword>
<proteinExistence type="predicted"/>
<feature type="transmembrane region" description="Helical" evidence="6">
    <location>
        <begin position="372"/>
        <end position="396"/>
    </location>
</feature>
<keyword evidence="10" id="KW-1185">Reference proteome</keyword>
<evidence type="ECO:0000259" key="7">
    <source>
        <dbReference type="PROSITE" id="PS50850"/>
    </source>
</evidence>
<feature type="compositionally biased region" description="Basic and acidic residues" evidence="5">
    <location>
        <begin position="490"/>
        <end position="517"/>
    </location>
</feature>
<feature type="transmembrane region" description="Helical" evidence="6">
    <location>
        <begin position="163"/>
        <end position="187"/>
    </location>
</feature>
<protein>
    <recommendedName>
        <fullName evidence="7">Major facilitator superfamily (MFS) profile domain-containing protein</fullName>
    </recommendedName>
</protein>
<feature type="transmembrane region" description="Helical" evidence="6">
    <location>
        <begin position="463"/>
        <end position="483"/>
    </location>
</feature>
<feature type="transmembrane region" description="Helical" evidence="6">
    <location>
        <begin position="310"/>
        <end position="333"/>
    </location>
</feature>
<dbReference type="EMBL" id="KL367491">
    <property type="protein sequence ID" value="KFD69974.1"/>
    <property type="molecule type" value="Genomic_DNA"/>
</dbReference>